<comment type="caution">
    <text evidence="1">The sequence shown here is derived from an EMBL/GenBank/DDBJ whole genome shotgun (WGS) entry which is preliminary data.</text>
</comment>
<dbReference type="EMBL" id="JAWSTH010000113">
    <property type="protein sequence ID" value="MDW5598000.1"/>
    <property type="molecule type" value="Genomic_DNA"/>
</dbReference>
<protein>
    <recommendedName>
        <fullName evidence="3">HTH merR-type domain-containing protein</fullName>
    </recommendedName>
</protein>
<proteinExistence type="predicted"/>
<sequence length="103" mass="11117">MSGDATWELSQRGGDRIVPCADTARTTDGPFDRVLACADAARLLDVSPTALQTWSERLAFPCDVGDASGPRFRRVEIEALRDALPDAHSVTGAIRAARLRVHV</sequence>
<reference evidence="2" key="1">
    <citation type="submission" date="2023-07" db="EMBL/GenBank/DDBJ databases">
        <title>Conexibacter stalactiti sp. nov., isolated from stalactites in a lava cave and emended description of the genus Conexibacter.</title>
        <authorList>
            <person name="Lee S.D."/>
        </authorList>
    </citation>
    <scope>NUCLEOTIDE SEQUENCE [LARGE SCALE GENOMIC DNA]</scope>
    <source>
        <strain evidence="2">KCTC 39840</strain>
    </source>
</reference>
<accession>A0ABU4HXF0</accession>
<name>A0ABU4HXF0_9ACTN</name>
<dbReference type="Proteomes" id="UP001284601">
    <property type="component" value="Unassembled WGS sequence"/>
</dbReference>
<gene>
    <name evidence="1" type="ORF">R7226_26835</name>
</gene>
<evidence type="ECO:0000313" key="1">
    <source>
        <dbReference type="EMBL" id="MDW5598000.1"/>
    </source>
</evidence>
<keyword evidence="2" id="KW-1185">Reference proteome</keyword>
<organism evidence="1 2">
    <name type="scientific">Conexibacter stalactiti</name>
    <dbReference type="NCBI Taxonomy" id="1940611"/>
    <lineage>
        <taxon>Bacteria</taxon>
        <taxon>Bacillati</taxon>
        <taxon>Actinomycetota</taxon>
        <taxon>Thermoleophilia</taxon>
        <taxon>Solirubrobacterales</taxon>
        <taxon>Conexibacteraceae</taxon>
        <taxon>Conexibacter</taxon>
    </lineage>
</organism>
<evidence type="ECO:0008006" key="3">
    <source>
        <dbReference type="Google" id="ProtNLM"/>
    </source>
</evidence>
<evidence type="ECO:0000313" key="2">
    <source>
        <dbReference type="Proteomes" id="UP001284601"/>
    </source>
</evidence>
<dbReference type="RefSeq" id="WP_318600468.1">
    <property type="nucleotide sequence ID" value="NZ_JAWSTH010000113.1"/>
</dbReference>